<evidence type="ECO:0000256" key="7">
    <source>
        <dbReference type="SAM" id="SignalP"/>
    </source>
</evidence>
<dbReference type="Gene3D" id="3.30.2010.10">
    <property type="entry name" value="Metalloproteases ('zincins'), catalytic domain"/>
    <property type="match status" value="1"/>
</dbReference>
<comment type="caution">
    <text evidence="9">The sequence shown here is derived from an EMBL/GenBank/DDBJ whole genome shotgun (WGS) entry which is preliminary data.</text>
</comment>
<evidence type="ECO:0000259" key="8">
    <source>
        <dbReference type="Pfam" id="PF01435"/>
    </source>
</evidence>
<dbReference type="InterPro" id="IPR051156">
    <property type="entry name" value="Mito/Outer_Membr_Metalloprot"/>
</dbReference>
<keyword evidence="7" id="KW-0732">Signal</keyword>
<evidence type="ECO:0000256" key="2">
    <source>
        <dbReference type="ARBA" id="ARBA00022723"/>
    </source>
</evidence>
<evidence type="ECO:0000313" key="10">
    <source>
        <dbReference type="Proteomes" id="UP001597353"/>
    </source>
</evidence>
<comment type="cofactor">
    <cofactor evidence="6">
        <name>Zn(2+)</name>
        <dbReference type="ChEBI" id="CHEBI:29105"/>
    </cofactor>
    <text evidence="6">Binds 1 zinc ion per subunit.</text>
</comment>
<keyword evidence="10" id="KW-1185">Reference proteome</keyword>
<evidence type="ECO:0000313" key="9">
    <source>
        <dbReference type="EMBL" id="MFD1911449.1"/>
    </source>
</evidence>
<proteinExistence type="inferred from homology"/>
<evidence type="ECO:0000256" key="5">
    <source>
        <dbReference type="ARBA" id="ARBA00023049"/>
    </source>
</evidence>
<gene>
    <name evidence="9" type="ORF">ACFSGJ_04385</name>
</gene>
<dbReference type="Proteomes" id="UP001597353">
    <property type="component" value="Unassembled WGS sequence"/>
</dbReference>
<sequence length="244" mass="26264">MRRALSFVFIGLAAALAACAPLPVVVVDEPGPRPVQVAQPQPAAPVDASTAARNFSAVVARMEPLAERECQARTRNVNCDFMIVIDDRPNVPANAFQTVDRNGRPVIGFTLALIREARNQDEIAFILGHEAAHHILGHLPRQQQSAATGAMILGTLASLGGASAADVEAFQRAGATIGARTYSREFELEADALGTVIAYRSGYDPMRGAEFFNRIPDPGNRFLGTHPPNAQRMEIVRRTMAGLR</sequence>
<keyword evidence="3 6" id="KW-0378">Hydrolase</keyword>
<feature type="chain" id="PRO_5046676137" evidence="7">
    <location>
        <begin position="21"/>
        <end position="244"/>
    </location>
</feature>
<dbReference type="PROSITE" id="PS51257">
    <property type="entry name" value="PROKAR_LIPOPROTEIN"/>
    <property type="match status" value="1"/>
</dbReference>
<dbReference type="Pfam" id="PF01435">
    <property type="entry name" value="Peptidase_M48"/>
    <property type="match status" value="1"/>
</dbReference>
<organism evidence="9 10">
    <name type="scientific">Halodurantibacterium flavum</name>
    <dbReference type="NCBI Taxonomy" id="1382802"/>
    <lineage>
        <taxon>Bacteria</taxon>
        <taxon>Pseudomonadati</taxon>
        <taxon>Pseudomonadota</taxon>
        <taxon>Alphaproteobacteria</taxon>
        <taxon>Rhodobacterales</taxon>
        <taxon>Paracoccaceae</taxon>
        <taxon>Halodurantibacterium</taxon>
    </lineage>
</organism>
<name>A0ABW4S3Q6_9RHOB</name>
<dbReference type="PANTHER" id="PTHR22726:SF1">
    <property type="entry name" value="METALLOENDOPEPTIDASE OMA1, MITOCHONDRIAL"/>
    <property type="match status" value="1"/>
</dbReference>
<evidence type="ECO:0000256" key="3">
    <source>
        <dbReference type="ARBA" id="ARBA00022801"/>
    </source>
</evidence>
<evidence type="ECO:0000256" key="6">
    <source>
        <dbReference type="RuleBase" id="RU003983"/>
    </source>
</evidence>
<evidence type="ECO:0000256" key="4">
    <source>
        <dbReference type="ARBA" id="ARBA00022833"/>
    </source>
</evidence>
<feature type="domain" description="Peptidase M48" evidence="8">
    <location>
        <begin position="81"/>
        <end position="238"/>
    </location>
</feature>
<protein>
    <submittedName>
        <fullName evidence="9">M48 family metallopeptidase</fullName>
    </submittedName>
</protein>
<dbReference type="EMBL" id="JBHUGH010000003">
    <property type="protein sequence ID" value="MFD1911449.1"/>
    <property type="molecule type" value="Genomic_DNA"/>
</dbReference>
<keyword evidence="4 6" id="KW-0862">Zinc</keyword>
<keyword evidence="2" id="KW-0479">Metal-binding</keyword>
<evidence type="ECO:0000256" key="1">
    <source>
        <dbReference type="ARBA" id="ARBA00022670"/>
    </source>
</evidence>
<accession>A0ABW4S3Q6</accession>
<dbReference type="RefSeq" id="WP_390259779.1">
    <property type="nucleotide sequence ID" value="NZ_JBHUGH010000003.1"/>
</dbReference>
<reference evidence="10" key="1">
    <citation type="journal article" date="2019" name="Int. J. Syst. Evol. Microbiol.">
        <title>The Global Catalogue of Microorganisms (GCM) 10K type strain sequencing project: providing services to taxonomists for standard genome sequencing and annotation.</title>
        <authorList>
            <consortium name="The Broad Institute Genomics Platform"/>
            <consortium name="The Broad Institute Genome Sequencing Center for Infectious Disease"/>
            <person name="Wu L."/>
            <person name="Ma J."/>
        </authorList>
    </citation>
    <scope>NUCLEOTIDE SEQUENCE [LARGE SCALE GENOMIC DNA]</scope>
    <source>
        <strain evidence="10">CGMCC 4.7242</strain>
    </source>
</reference>
<keyword evidence="1 6" id="KW-0645">Protease</keyword>
<keyword evidence="5 6" id="KW-0482">Metalloprotease</keyword>
<comment type="similarity">
    <text evidence="6">Belongs to the peptidase M48 family.</text>
</comment>
<feature type="signal peptide" evidence="7">
    <location>
        <begin position="1"/>
        <end position="20"/>
    </location>
</feature>
<dbReference type="InterPro" id="IPR001915">
    <property type="entry name" value="Peptidase_M48"/>
</dbReference>
<dbReference type="PANTHER" id="PTHR22726">
    <property type="entry name" value="METALLOENDOPEPTIDASE OMA1"/>
    <property type="match status" value="1"/>
</dbReference>
<dbReference type="CDD" id="cd07324">
    <property type="entry name" value="M48C_Oma1-like"/>
    <property type="match status" value="1"/>
</dbReference>